<dbReference type="SUPFAM" id="SSF53822">
    <property type="entry name" value="Periplasmic binding protein-like I"/>
    <property type="match status" value="1"/>
</dbReference>
<proteinExistence type="predicted"/>
<dbReference type="STRING" id="7176.B0XLT7"/>
<keyword evidence="6" id="KW-0675">Receptor</keyword>
<protein>
    <submittedName>
        <fullName evidence="6 7">Glutamate receptor, ionotropic kainate 1, 2, 3</fullName>
    </submittedName>
</protein>
<accession>B0XLT7</accession>
<evidence type="ECO:0000313" key="7">
    <source>
        <dbReference type="EnsemblMetazoa" id="CPIJ020328-PA"/>
    </source>
</evidence>
<evidence type="ECO:0000256" key="4">
    <source>
        <dbReference type="ARBA" id="ARBA00023136"/>
    </source>
</evidence>
<keyword evidence="2" id="KW-0812">Transmembrane</keyword>
<reference evidence="6" key="1">
    <citation type="submission" date="2007-03" db="EMBL/GenBank/DDBJ databases">
        <title>Annotation of Culex pipiens quinquefasciatus.</title>
        <authorList>
            <consortium name="The Broad Institute Genome Sequencing Platform"/>
            <person name="Atkinson P.W."/>
            <person name="Hemingway J."/>
            <person name="Christensen B.M."/>
            <person name="Higgs S."/>
            <person name="Kodira C."/>
            <person name="Hannick L."/>
            <person name="Megy K."/>
            <person name="O'Leary S."/>
            <person name="Pearson M."/>
            <person name="Haas B.J."/>
            <person name="Mauceli E."/>
            <person name="Wortman J.R."/>
            <person name="Lee N.H."/>
            <person name="Guigo R."/>
            <person name="Stanke M."/>
            <person name="Alvarado L."/>
            <person name="Amedeo P."/>
            <person name="Antoine C.H."/>
            <person name="Arensburger P."/>
            <person name="Bidwell S.L."/>
            <person name="Crawford M."/>
            <person name="Camaro F."/>
            <person name="Devon K."/>
            <person name="Engels R."/>
            <person name="Hammond M."/>
            <person name="Howarth C."/>
            <person name="Koehrsen M."/>
            <person name="Lawson D."/>
            <person name="Montgomery P."/>
            <person name="Nene V."/>
            <person name="Nusbaum C."/>
            <person name="Puiu D."/>
            <person name="Romero-Severson J."/>
            <person name="Severson D.W."/>
            <person name="Shumway M."/>
            <person name="Sisk P."/>
            <person name="Stolte C."/>
            <person name="Zeng Q."/>
            <person name="Eisenstadt E."/>
            <person name="Fraser-Liggett C."/>
            <person name="Strausberg R."/>
            <person name="Galagan J."/>
            <person name="Birren B."/>
            <person name="Collins F.H."/>
        </authorList>
    </citation>
    <scope>NUCLEOTIDE SEQUENCE [LARGE SCALE GENOMIC DNA]</scope>
    <source>
        <strain evidence="6">JHB</strain>
    </source>
</reference>
<comment type="subcellular location">
    <subcellularLocation>
        <location evidence="1">Membrane</location>
    </subcellularLocation>
</comment>
<dbReference type="Proteomes" id="UP000002320">
    <property type="component" value="Unassembled WGS sequence"/>
</dbReference>
<dbReference type="Pfam" id="PF01094">
    <property type="entry name" value="ANF_receptor"/>
    <property type="match status" value="1"/>
</dbReference>
<organism>
    <name type="scientific">Culex quinquefasciatus</name>
    <name type="common">Southern house mosquito</name>
    <name type="synonym">Culex pungens</name>
    <dbReference type="NCBI Taxonomy" id="7176"/>
    <lineage>
        <taxon>Eukaryota</taxon>
        <taxon>Metazoa</taxon>
        <taxon>Ecdysozoa</taxon>
        <taxon>Arthropoda</taxon>
        <taxon>Hexapoda</taxon>
        <taxon>Insecta</taxon>
        <taxon>Pterygota</taxon>
        <taxon>Neoptera</taxon>
        <taxon>Endopterygota</taxon>
        <taxon>Diptera</taxon>
        <taxon>Nematocera</taxon>
        <taxon>Culicoidea</taxon>
        <taxon>Culicidae</taxon>
        <taxon>Culicinae</taxon>
        <taxon>Culicini</taxon>
        <taxon>Culex</taxon>
        <taxon>Culex</taxon>
    </lineage>
</organism>
<keyword evidence="4" id="KW-0472">Membrane</keyword>
<evidence type="ECO:0000256" key="1">
    <source>
        <dbReference type="ARBA" id="ARBA00004370"/>
    </source>
</evidence>
<dbReference type="EnsemblMetazoa" id="CPIJ020328-RA">
    <property type="protein sequence ID" value="CPIJ020328-PA"/>
    <property type="gene ID" value="CPIJ020328"/>
</dbReference>
<dbReference type="InterPro" id="IPR001828">
    <property type="entry name" value="ANF_lig-bd_rcpt"/>
</dbReference>
<dbReference type="VEuPathDB" id="VectorBase:CQUJHB001350"/>
<dbReference type="GO" id="GO:0016020">
    <property type="term" value="C:membrane"/>
    <property type="evidence" value="ECO:0007669"/>
    <property type="project" value="UniProtKB-SubCell"/>
</dbReference>
<dbReference type="AlphaFoldDB" id="B0XLT7"/>
<keyword evidence="8" id="KW-1185">Reference proteome</keyword>
<dbReference type="HOGENOM" id="CLU_2576193_0_0_1"/>
<evidence type="ECO:0000256" key="2">
    <source>
        <dbReference type="ARBA" id="ARBA00022692"/>
    </source>
</evidence>
<reference evidence="7" key="2">
    <citation type="submission" date="2020-05" db="UniProtKB">
        <authorList>
            <consortium name="EnsemblMetazoa"/>
        </authorList>
    </citation>
    <scope>IDENTIFICATION</scope>
    <source>
        <strain evidence="7">JHB</strain>
    </source>
</reference>
<dbReference type="InterPro" id="IPR028082">
    <property type="entry name" value="Peripla_BP_I"/>
</dbReference>
<dbReference type="InParanoid" id="B0XLT7"/>
<evidence type="ECO:0000256" key="3">
    <source>
        <dbReference type="ARBA" id="ARBA00022989"/>
    </source>
</evidence>
<dbReference type="OMA" id="INYMKIG"/>
<evidence type="ECO:0000313" key="8">
    <source>
        <dbReference type="Proteomes" id="UP000002320"/>
    </source>
</evidence>
<dbReference type="eggNOG" id="KOG1052">
    <property type="taxonomic scope" value="Eukaryota"/>
</dbReference>
<dbReference type="OrthoDB" id="5984008at2759"/>
<dbReference type="VEuPathDB" id="VectorBase:CPIJ020328"/>
<keyword evidence="3" id="KW-1133">Transmembrane helix</keyword>
<evidence type="ECO:0000313" key="6">
    <source>
        <dbReference type="EMBL" id="EDS34961.1"/>
    </source>
</evidence>
<gene>
    <name evidence="7" type="primary">6054742</name>
    <name evidence="6" type="ORF">CpipJ_CPIJ020328</name>
</gene>
<dbReference type="Gene3D" id="3.40.50.2300">
    <property type="match status" value="1"/>
</dbReference>
<sequence>MLDSWTSPSSWHLGQFCGYQPIQAETALMYDAVHLFAKALHDLDTSQQIDIHPLSCDAADTWPHGYSLINYMKIGNSNVIN</sequence>
<dbReference type="EMBL" id="DS234750">
    <property type="protein sequence ID" value="EDS34961.1"/>
    <property type="molecule type" value="Genomic_DNA"/>
</dbReference>
<evidence type="ECO:0000259" key="5">
    <source>
        <dbReference type="Pfam" id="PF01094"/>
    </source>
</evidence>
<name>B0XLT7_CULQU</name>
<dbReference type="KEGG" id="cqu:CpipJ_CPIJ020328"/>
<feature type="domain" description="Receptor ligand binding region" evidence="5">
    <location>
        <begin position="15"/>
        <end position="76"/>
    </location>
</feature>